<comment type="caution">
    <text evidence="1">The sequence shown here is derived from an EMBL/GenBank/DDBJ whole genome shotgun (WGS) entry which is preliminary data.</text>
</comment>
<dbReference type="EMBL" id="MEWU01000003">
    <property type="protein sequence ID" value="OGC84033.1"/>
    <property type="molecule type" value="Genomic_DNA"/>
</dbReference>
<protein>
    <submittedName>
        <fullName evidence="1">Uncharacterized protein</fullName>
    </submittedName>
</protein>
<evidence type="ECO:0000313" key="2">
    <source>
        <dbReference type="Proteomes" id="UP000177564"/>
    </source>
</evidence>
<dbReference type="AlphaFoldDB" id="A0A1F4XSL7"/>
<name>A0A1F4XSL7_9BACT</name>
<proteinExistence type="predicted"/>
<gene>
    <name evidence="1" type="ORF">A3D68_01815</name>
</gene>
<evidence type="ECO:0000313" key="1">
    <source>
        <dbReference type="EMBL" id="OGC84033.1"/>
    </source>
</evidence>
<sequence length="395" mass="40252">MEQALKPRSLAFAILLGALLLVLAGSAWFSAPQTTSAAVGSGPITGWAWSDNIGWISLNCATGSATGGSVCSTSDYKLTLNTNGTVTGYAWSANIGWIQFGGLSSIPGSTGGQARINPAGDQLYGWARACAGTTSGDCSSMTSRTDGWDGWISLNCTTTAGGCTESSYGVQILNDAFRVCNATTGSCAWGSDVVGWLDFQYATLPSLATYTLTVSKAGTAGSVTGAVGTTNISCSTANCQYTLNEGDYGSLNANIAGGSTDFVWSGDLCSGTTSNPCNVPALTGNKTVTATFNTTTSPPTGCLSTAASPNCVHSTTVRKGNTTTLYWWTTDTASCTRAGNPSGSVSINTGTSLNGSGATSAVNQKTIYTLTCQGDDGSTFTDTATINLVPTFQEI</sequence>
<accession>A0A1F4XSL7</accession>
<dbReference type="Proteomes" id="UP000177564">
    <property type="component" value="Unassembled WGS sequence"/>
</dbReference>
<dbReference type="STRING" id="1797240.A3D68_01815"/>
<reference evidence="1 2" key="1">
    <citation type="journal article" date="2016" name="Nat. Commun.">
        <title>Thousands of microbial genomes shed light on interconnected biogeochemical processes in an aquifer system.</title>
        <authorList>
            <person name="Anantharaman K."/>
            <person name="Brown C.T."/>
            <person name="Hug L.A."/>
            <person name="Sharon I."/>
            <person name="Castelle C.J."/>
            <person name="Probst A.J."/>
            <person name="Thomas B.C."/>
            <person name="Singh A."/>
            <person name="Wilkins M.J."/>
            <person name="Karaoz U."/>
            <person name="Brodie E.L."/>
            <person name="Williams K.H."/>
            <person name="Hubbard S.S."/>
            <person name="Banfield J.F."/>
        </authorList>
    </citation>
    <scope>NUCLEOTIDE SEQUENCE [LARGE SCALE GENOMIC DNA]</scope>
</reference>
<organism evidence="1 2">
    <name type="scientific">Candidatus Adlerbacteria bacterium RIFCSPHIGHO2_02_FULL_52_17</name>
    <dbReference type="NCBI Taxonomy" id="1797240"/>
    <lineage>
        <taxon>Bacteria</taxon>
        <taxon>Candidatus Adleribacteriota</taxon>
    </lineage>
</organism>